<dbReference type="RefSeq" id="WP_108370184.1">
    <property type="nucleotide sequence ID" value="NZ_CP028811.1"/>
</dbReference>
<accession>A0A2S0RE78</accession>
<gene>
    <name evidence="2" type="ORF">HYN48_05605</name>
</gene>
<dbReference type="AlphaFoldDB" id="A0A2S0RE78"/>
<keyword evidence="1" id="KW-1133">Transmembrane helix</keyword>
<dbReference type="PROSITE" id="PS51257">
    <property type="entry name" value="PROKAR_LIPOPROTEIN"/>
    <property type="match status" value="1"/>
</dbReference>
<feature type="transmembrane region" description="Helical" evidence="1">
    <location>
        <begin position="46"/>
        <end position="65"/>
    </location>
</feature>
<reference evidence="2 3" key="1">
    <citation type="submission" date="2018-04" db="EMBL/GenBank/DDBJ databases">
        <title>Genome sequencing of Flavobacterium sp. HYN0048.</title>
        <authorList>
            <person name="Yi H."/>
            <person name="Baek C."/>
        </authorList>
    </citation>
    <scope>NUCLEOTIDE SEQUENCE [LARGE SCALE GENOMIC DNA]</scope>
    <source>
        <strain evidence="2 3">HYN0048</strain>
    </source>
</reference>
<keyword evidence="3" id="KW-1185">Reference proteome</keyword>
<feature type="transmembrane region" description="Helical" evidence="1">
    <location>
        <begin position="6"/>
        <end position="26"/>
    </location>
</feature>
<organism evidence="2 3">
    <name type="scientific">Flavobacterium magnum</name>
    <dbReference type="NCBI Taxonomy" id="2162713"/>
    <lineage>
        <taxon>Bacteria</taxon>
        <taxon>Pseudomonadati</taxon>
        <taxon>Bacteroidota</taxon>
        <taxon>Flavobacteriia</taxon>
        <taxon>Flavobacteriales</taxon>
        <taxon>Flavobacteriaceae</taxon>
        <taxon>Flavobacterium</taxon>
    </lineage>
</organism>
<dbReference type="EMBL" id="CP028811">
    <property type="protein sequence ID" value="AWA29600.1"/>
    <property type="molecule type" value="Genomic_DNA"/>
</dbReference>
<sequence>MNKLHVFLGIVIGLATALLGSCLFIVGFTEYGISDGIAATKATGQLGKIITIGAVPNIGVFFLLLKSKKDMAWGVIMATMILAIATIFL</sequence>
<name>A0A2S0RE78_9FLAO</name>
<evidence type="ECO:0000313" key="3">
    <source>
        <dbReference type="Proteomes" id="UP000244193"/>
    </source>
</evidence>
<protein>
    <submittedName>
        <fullName evidence="2">Uncharacterized protein</fullName>
    </submittedName>
</protein>
<dbReference type="OrthoDB" id="1362378at2"/>
<evidence type="ECO:0000313" key="2">
    <source>
        <dbReference type="EMBL" id="AWA29600.1"/>
    </source>
</evidence>
<dbReference type="KEGG" id="fmg:HYN48_05605"/>
<dbReference type="Proteomes" id="UP000244193">
    <property type="component" value="Chromosome"/>
</dbReference>
<keyword evidence="1" id="KW-0812">Transmembrane</keyword>
<feature type="transmembrane region" description="Helical" evidence="1">
    <location>
        <begin position="71"/>
        <end position="88"/>
    </location>
</feature>
<evidence type="ECO:0000256" key="1">
    <source>
        <dbReference type="SAM" id="Phobius"/>
    </source>
</evidence>
<keyword evidence="1" id="KW-0472">Membrane</keyword>
<proteinExistence type="predicted"/>